<gene>
    <name evidence="2" type="ORF">KKC1_23620</name>
</gene>
<dbReference type="SUPFAM" id="SSF55021">
    <property type="entry name" value="ACT-like"/>
    <property type="match status" value="1"/>
</dbReference>
<dbReference type="CDD" id="cd04909">
    <property type="entry name" value="ACT_PDH-BS"/>
    <property type="match status" value="1"/>
</dbReference>
<sequence>MTGIFRQAQEIRSSIPRKLKGILPAVYELVVTVPDRPGMIAEIGRLLGDEGINIIDIEILRVREGEGGTIRLGFQTEEAVEEALRILRDNGIIVKRR</sequence>
<dbReference type="AlphaFoldDB" id="A0A1Z5HUL0"/>
<feature type="domain" description="ACT" evidence="1">
    <location>
        <begin position="28"/>
        <end position="97"/>
    </location>
</feature>
<keyword evidence="3" id="KW-1185">Reference proteome</keyword>
<name>A0A1Z5HUL0_9FIRM</name>
<comment type="caution">
    <text evidence="2">The sequence shown here is derived from an EMBL/GenBank/DDBJ whole genome shotgun (WGS) entry which is preliminary data.</text>
</comment>
<dbReference type="Gene3D" id="3.30.70.260">
    <property type="match status" value="1"/>
</dbReference>
<evidence type="ECO:0000313" key="2">
    <source>
        <dbReference type="EMBL" id="GAW93223.1"/>
    </source>
</evidence>
<protein>
    <submittedName>
        <fullName evidence="2">Prephenate dehydrogenase</fullName>
    </submittedName>
</protein>
<dbReference type="Pfam" id="PF01842">
    <property type="entry name" value="ACT"/>
    <property type="match status" value="1"/>
</dbReference>
<dbReference type="InterPro" id="IPR002912">
    <property type="entry name" value="ACT_dom"/>
</dbReference>
<organism evidence="2 3">
    <name type="scientific">Calderihabitans maritimus</name>
    <dbReference type="NCBI Taxonomy" id="1246530"/>
    <lineage>
        <taxon>Bacteria</taxon>
        <taxon>Bacillati</taxon>
        <taxon>Bacillota</taxon>
        <taxon>Clostridia</taxon>
        <taxon>Neomoorellales</taxon>
        <taxon>Calderihabitantaceae</taxon>
        <taxon>Calderihabitans</taxon>
    </lineage>
</organism>
<proteinExistence type="predicted"/>
<evidence type="ECO:0000259" key="1">
    <source>
        <dbReference type="PROSITE" id="PS51671"/>
    </source>
</evidence>
<dbReference type="InterPro" id="IPR045865">
    <property type="entry name" value="ACT-like_dom_sf"/>
</dbReference>
<evidence type="ECO:0000313" key="3">
    <source>
        <dbReference type="Proteomes" id="UP000197032"/>
    </source>
</evidence>
<accession>A0A1Z5HUL0</accession>
<dbReference type="PROSITE" id="PS51671">
    <property type="entry name" value="ACT"/>
    <property type="match status" value="1"/>
</dbReference>
<dbReference type="Proteomes" id="UP000197032">
    <property type="component" value="Unassembled WGS sequence"/>
</dbReference>
<reference evidence="3" key="1">
    <citation type="journal article" date="2017" name="Appl. Environ. Microbiol.">
        <title>Genomic Analysis of Calderihabitans maritimus KKC1, a Thermophilic, Hydrogenogenic, Carboxydotrophic Bacterium Isolated from Marine Sediment.</title>
        <authorList>
            <person name="Omae K."/>
            <person name="Yoneda Y."/>
            <person name="Fukuyama Y."/>
            <person name="Yoshida T."/>
            <person name="Sako Y."/>
        </authorList>
    </citation>
    <scope>NUCLEOTIDE SEQUENCE [LARGE SCALE GENOMIC DNA]</scope>
    <source>
        <strain evidence="3">KKC1</strain>
    </source>
</reference>
<dbReference type="EMBL" id="BDGJ01000125">
    <property type="protein sequence ID" value="GAW93223.1"/>
    <property type="molecule type" value="Genomic_DNA"/>
</dbReference>